<accession>A0A1H3DUS9</accession>
<dbReference type="EMBL" id="FNNE01000014">
    <property type="protein sequence ID" value="SDX70107.1"/>
    <property type="molecule type" value="Genomic_DNA"/>
</dbReference>
<dbReference type="AlphaFoldDB" id="A0A1H3DUS9"/>
<evidence type="ECO:0000313" key="1">
    <source>
        <dbReference type="EMBL" id="SDX70107.1"/>
    </source>
</evidence>
<name>A0A1H3DUS9_9GAMM</name>
<evidence type="ECO:0008006" key="3">
    <source>
        <dbReference type="Google" id="ProtNLM"/>
    </source>
</evidence>
<proteinExistence type="predicted"/>
<keyword evidence="2" id="KW-1185">Reference proteome</keyword>
<dbReference type="OrthoDB" id="9798250at2"/>
<dbReference type="Proteomes" id="UP000199675">
    <property type="component" value="Unassembled WGS sequence"/>
</dbReference>
<organism evidence="1 2">
    <name type="scientific">Marinobacter mobilis</name>
    <dbReference type="NCBI Taxonomy" id="488533"/>
    <lineage>
        <taxon>Bacteria</taxon>
        <taxon>Pseudomonadati</taxon>
        <taxon>Pseudomonadota</taxon>
        <taxon>Gammaproteobacteria</taxon>
        <taxon>Pseudomonadales</taxon>
        <taxon>Marinobacteraceae</taxon>
        <taxon>Marinobacter</taxon>
    </lineage>
</organism>
<dbReference type="InterPro" id="IPR018641">
    <property type="entry name" value="Trfase_1_rSAM/seldom-assoc"/>
</dbReference>
<dbReference type="PANTHER" id="PTHR36529">
    <property type="entry name" value="SLL1095 PROTEIN"/>
    <property type="match status" value="1"/>
</dbReference>
<dbReference type="SUPFAM" id="SSF53448">
    <property type="entry name" value="Nucleotide-diphospho-sugar transferases"/>
    <property type="match status" value="1"/>
</dbReference>
<gene>
    <name evidence="1" type="ORF">SAMN04487960_1145</name>
</gene>
<dbReference type="RefSeq" id="WP_091817524.1">
    <property type="nucleotide sequence ID" value="NZ_FNNE01000014.1"/>
</dbReference>
<protein>
    <recommendedName>
        <fullName evidence="3">Glycosyltransferase</fullName>
    </recommendedName>
</protein>
<evidence type="ECO:0000313" key="2">
    <source>
        <dbReference type="Proteomes" id="UP000199675"/>
    </source>
</evidence>
<reference evidence="1 2" key="1">
    <citation type="submission" date="2016-10" db="EMBL/GenBank/DDBJ databases">
        <authorList>
            <person name="de Groot N.N."/>
        </authorList>
    </citation>
    <scope>NUCLEOTIDE SEQUENCE [LARGE SCALE GENOMIC DNA]</scope>
    <source>
        <strain evidence="1 2">CGMCC 1.7059</strain>
    </source>
</reference>
<dbReference type="NCBIfam" id="TIGR04282">
    <property type="entry name" value="glyco_like_cofC"/>
    <property type="match status" value="1"/>
</dbReference>
<dbReference type="PANTHER" id="PTHR36529:SF1">
    <property type="entry name" value="GLYCOSYLTRANSFERASE"/>
    <property type="match status" value="1"/>
</dbReference>
<dbReference type="Pfam" id="PF09837">
    <property type="entry name" value="DUF2064"/>
    <property type="match status" value="1"/>
</dbReference>
<dbReference type="InterPro" id="IPR029044">
    <property type="entry name" value="Nucleotide-diphossugar_trans"/>
</dbReference>
<dbReference type="STRING" id="488533.SAMN04487960_1145"/>
<sequence length="219" mass="23612">MSATDHTCSHSAVLIQFAKWPETGRVKTRLIPALGPQGAMEAHVRLSRQVLTNLARSGLPVQFWWDRALAPAPASAQPLLDLLRSVGAEQKAQSGADLGERMFRALSAGLADYRRAIIVGSDCPSVDAGYVEAALAALGEYDVVLGPSDDGGYVLIGARKTVPGMLADITWGSERVLTQTLERLAGKHLTVALLEPRWDVDEPGDWQRFLRESPGFPDG</sequence>
<dbReference type="Gene3D" id="3.90.550.10">
    <property type="entry name" value="Spore Coat Polysaccharide Biosynthesis Protein SpsA, Chain A"/>
    <property type="match status" value="1"/>
</dbReference>